<reference evidence="3 4" key="1">
    <citation type="submission" date="2023-10" db="EMBL/GenBank/DDBJ databases">
        <title>Comparative genomics analysis reveals potential genetic determinants of host preference in Cryptosporidium xiaoi.</title>
        <authorList>
            <person name="Xiao L."/>
            <person name="Li J."/>
        </authorList>
    </citation>
    <scope>NUCLEOTIDE SEQUENCE [LARGE SCALE GENOMIC DNA]</scope>
    <source>
        <strain evidence="3 4">52996</strain>
    </source>
</reference>
<evidence type="ECO:0000256" key="1">
    <source>
        <dbReference type="SAM" id="MobiDB-lite"/>
    </source>
</evidence>
<gene>
    <name evidence="3" type="ORF">RS030_283708</name>
</gene>
<keyword evidence="4" id="KW-1185">Reference proteome</keyword>
<feature type="signal peptide" evidence="2">
    <location>
        <begin position="1"/>
        <end position="21"/>
    </location>
</feature>
<feature type="region of interest" description="Disordered" evidence="1">
    <location>
        <begin position="453"/>
        <end position="477"/>
    </location>
</feature>
<protein>
    <submittedName>
        <fullName evidence="3">Low complexity with signal peptide</fullName>
    </submittedName>
</protein>
<proteinExistence type="predicted"/>
<feature type="compositionally biased region" description="Polar residues" evidence="1">
    <location>
        <begin position="453"/>
        <end position="462"/>
    </location>
</feature>
<keyword evidence="2" id="KW-0732">Signal</keyword>
<evidence type="ECO:0000313" key="3">
    <source>
        <dbReference type="EMBL" id="KAK6588924.1"/>
    </source>
</evidence>
<name>A0AAV9XX92_9CRYT</name>
<evidence type="ECO:0000256" key="2">
    <source>
        <dbReference type="SAM" id="SignalP"/>
    </source>
</evidence>
<evidence type="ECO:0000313" key="4">
    <source>
        <dbReference type="Proteomes" id="UP001311799"/>
    </source>
</evidence>
<sequence length="710" mass="81346">MHVLLVFISTLLCLFTGKVLSVDNGFICQCYCSISEYVFENGKLKIDSVKYFADIRAQMLPLPGKEGVGSFSNSQPGLRVLDDGRYSEYRTGTVALWNSNFNLSDLSSIDQPNGQHSMISMLSSFDDVFITVNRISRSSLSINSSPAVMIFKNSNPENDNDEYRQKYCERVCQRPVSPVKQYSYSKTEFVELSYNGNLFNQYPTRDSIYYPDIQKSIRLNSGKGMCSEMASSLTGVKSSWRQVFENIRDAKTEELLLKKLNDMYPVLTRTASSPVAIELSENSRQDYVKSSKSRMISFENSMRNNYNVNIVRFPENIPPVFEQPLSPLFQFRAKLVSRNGVWVVSEFYTGSKTRLYDFPNEYLNLLLSDSELKRILDSQNKILEKWADDYWNAGYAETHMVMPAPLESIEPISKEEGLDRLEEWIRAKDEQVRQVSGDTSISLLQFSSIRSEVNTGESNETNDSADEKDMTQGQTHEQFGSKELHIIYYGVLTLNCYTQQIGSEIGNNVISNSVVLNLFPDTLIRRDGNDTFKRIHIPKKIKRWSNINNIFDSNNSINSIIRGSSYSFALQLAKYNPQFYLVIFRDLKSIFSYLDKDLFSRNTCKIPENKHHVETVMETSETLQSTVNKIFYVGSTGDVSSNRIKFTDVNHFNLLLNTMSKCLGVLPPTSRVRVSEHFKDQHSVVSDFVCAIDERDENYLLQLYSRYDIN</sequence>
<dbReference type="EMBL" id="JAWDEY010000020">
    <property type="protein sequence ID" value="KAK6588924.1"/>
    <property type="molecule type" value="Genomic_DNA"/>
</dbReference>
<dbReference type="Proteomes" id="UP001311799">
    <property type="component" value="Unassembled WGS sequence"/>
</dbReference>
<comment type="caution">
    <text evidence="3">The sequence shown here is derived from an EMBL/GenBank/DDBJ whole genome shotgun (WGS) entry which is preliminary data.</text>
</comment>
<organism evidence="3 4">
    <name type="scientific">Cryptosporidium xiaoi</name>
    <dbReference type="NCBI Taxonomy" id="659607"/>
    <lineage>
        <taxon>Eukaryota</taxon>
        <taxon>Sar</taxon>
        <taxon>Alveolata</taxon>
        <taxon>Apicomplexa</taxon>
        <taxon>Conoidasida</taxon>
        <taxon>Coccidia</taxon>
        <taxon>Eucoccidiorida</taxon>
        <taxon>Eimeriorina</taxon>
        <taxon>Cryptosporidiidae</taxon>
        <taxon>Cryptosporidium</taxon>
    </lineage>
</organism>
<accession>A0AAV9XX92</accession>
<feature type="chain" id="PRO_5043597688" evidence="2">
    <location>
        <begin position="22"/>
        <end position="710"/>
    </location>
</feature>
<dbReference type="AlphaFoldDB" id="A0AAV9XX92"/>